<reference evidence="3 4" key="1">
    <citation type="journal article" date="2019" name="Environ. Microbiol.">
        <title>Species interactions and distinct microbial communities in high Arctic permafrost affected cryosols are associated with the CH4 and CO2 gas fluxes.</title>
        <authorList>
            <person name="Altshuler I."/>
            <person name="Hamel J."/>
            <person name="Turney S."/>
            <person name="Magnuson E."/>
            <person name="Levesque R."/>
            <person name="Greer C."/>
            <person name="Whyte L.G."/>
        </authorList>
    </citation>
    <scope>NUCLEOTIDE SEQUENCE [LARGE SCALE GENOMIC DNA]</scope>
    <source>
        <strain evidence="3 4">S9.2P</strain>
    </source>
</reference>
<dbReference type="InterPro" id="IPR003594">
    <property type="entry name" value="HATPase_dom"/>
</dbReference>
<dbReference type="InterPro" id="IPR010559">
    <property type="entry name" value="Sig_transdc_His_kin_internal"/>
</dbReference>
<dbReference type="PANTHER" id="PTHR34220:SF7">
    <property type="entry name" value="SENSOR HISTIDINE KINASE YPDA"/>
    <property type="match status" value="1"/>
</dbReference>
<feature type="transmembrane region" description="Helical" evidence="1">
    <location>
        <begin position="77"/>
        <end position="98"/>
    </location>
</feature>
<dbReference type="PANTHER" id="PTHR34220">
    <property type="entry name" value="SENSOR HISTIDINE KINASE YPDA"/>
    <property type="match status" value="1"/>
</dbReference>
<evidence type="ECO:0000256" key="1">
    <source>
        <dbReference type="SAM" id="Phobius"/>
    </source>
</evidence>
<dbReference type="SMART" id="SM00387">
    <property type="entry name" value="HATPase_c"/>
    <property type="match status" value="1"/>
</dbReference>
<dbReference type="GO" id="GO:0000155">
    <property type="term" value="F:phosphorelay sensor kinase activity"/>
    <property type="evidence" value="ECO:0007669"/>
    <property type="project" value="InterPro"/>
</dbReference>
<evidence type="ECO:0000313" key="3">
    <source>
        <dbReference type="EMBL" id="TPG59436.1"/>
    </source>
</evidence>
<comment type="caution">
    <text evidence="3">The sequence shown here is derived from an EMBL/GenBank/DDBJ whole genome shotgun (WGS) entry which is preliminary data.</text>
</comment>
<name>A0A502GEG5_9BACT</name>
<keyword evidence="1" id="KW-0472">Membrane</keyword>
<keyword evidence="3" id="KW-0418">Kinase</keyword>
<evidence type="ECO:0000313" key="4">
    <source>
        <dbReference type="Proteomes" id="UP000317646"/>
    </source>
</evidence>
<dbReference type="Proteomes" id="UP000317646">
    <property type="component" value="Unassembled WGS sequence"/>
</dbReference>
<accession>A0A502GEG5</accession>
<dbReference type="InterPro" id="IPR050640">
    <property type="entry name" value="Bact_2-comp_sensor_kinase"/>
</dbReference>
<proteinExistence type="predicted"/>
<dbReference type="Pfam" id="PF06580">
    <property type="entry name" value="His_kinase"/>
    <property type="match status" value="1"/>
</dbReference>
<dbReference type="Gene3D" id="3.30.565.10">
    <property type="entry name" value="Histidine kinase-like ATPase, C-terminal domain"/>
    <property type="match status" value="1"/>
</dbReference>
<sequence length="350" mass="38647">MLLLHRLTWLRIAAAWGFFTLFMLVLVYAQALVGTAPWHGRALLLAPLIYGLTGTLLTPFVFWLAQRFDLTAGQARWLPYLLLHAGASVVLTIVYRAIFLSTLFLTSGGQGPVSWEAVLAGVNTWVPIYWLLLCVVYGLDYHARWQRRSVEASRLAAQLAQSQLQVLKQQLNPHFLFNTLNGIATLIGDEPKAAQRMTAKLGEFLRLVLDHTDAQQVPLAQELHFIQLYLEMEQVRFAGRLAVTVQVAPAARLAVVPHLLLQPLVENAVRHGLSAAGVGSIHIQADRRGDQLLLAVRDSGPGPAPATSRGVGLANTEQRLQMLYGEHYILALDPAPDQGTVVRLELPFLT</sequence>
<keyword evidence="3" id="KW-0808">Transferase</keyword>
<feature type="domain" description="Histidine kinase/HSP90-like ATPase" evidence="2">
    <location>
        <begin position="252"/>
        <end position="350"/>
    </location>
</feature>
<dbReference type="OrthoDB" id="9792992at2"/>
<dbReference type="InterPro" id="IPR036890">
    <property type="entry name" value="HATPase_C_sf"/>
</dbReference>
<dbReference type="Pfam" id="PF02518">
    <property type="entry name" value="HATPase_c"/>
    <property type="match status" value="1"/>
</dbReference>
<feature type="transmembrane region" description="Helical" evidence="1">
    <location>
        <begin position="118"/>
        <end position="139"/>
    </location>
</feature>
<dbReference type="SUPFAM" id="SSF55874">
    <property type="entry name" value="ATPase domain of HSP90 chaperone/DNA topoisomerase II/histidine kinase"/>
    <property type="match status" value="1"/>
</dbReference>
<keyword evidence="1" id="KW-0812">Transmembrane</keyword>
<dbReference type="EMBL" id="RCYZ01000013">
    <property type="protein sequence ID" value="TPG59436.1"/>
    <property type="molecule type" value="Genomic_DNA"/>
</dbReference>
<feature type="transmembrane region" description="Helical" evidence="1">
    <location>
        <begin position="12"/>
        <end position="31"/>
    </location>
</feature>
<protein>
    <submittedName>
        <fullName evidence="3">Signlal transduction histidine kinase, LytS</fullName>
    </submittedName>
</protein>
<gene>
    <name evidence="3" type="ORF">EAH73_21205</name>
</gene>
<dbReference type="AlphaFoldDB" id="A0A502GEG5"/>
<feature type="transmembrane region" description="Helical" evidence="1">
    <location>
        <begin position="43"/>
        <end position="65"/>
    </location>
</feature>
<keyword evidence="1" id="KW-1133">Transmembrane helix</keyword>
<dbReference type="RefSeq" id="WP_140469455.1">
    <property type="nucleotide sequence ID" value="NZ_RCYZ01000013.1"/>
</dbReference>
<organism evidence="3 4">
    <name type="scientific">Hymenobacter nivis</name>
    <dbReference type="NCBI Taxonomy" id="1850093"/>
    <lineage>
        <taxon>Bacteria</taxon>
        <taxon>Pseudomonadati</taxon>
        <taxon>Bacteroidota</taxon>
        <taxon>Cytophagia</taxon>
        <taxon>Cytophagales</taxon>
        <taxon>Hymenobacteraceae</taxon>
        <taxon>Hymenobacter</taxon>
    </lineage>
</organism>
<dbReference type="GO" id="GO:0016020">
    <property type="term" value="C:membrane"/>
    <property type="evidence" value="ECO:0007669"/>
    <property type="project" value="InterPro"/>
</dbReference>
<keyword evidence="4" id="KW-1185">Reference proteome</keyword>
<evidence type="ECO:0000259" key="2">
    <source>
        <dbReference type="SMART" id="SM00387"/>
    </source>
</evidence>